<evidence type="ECO:0008006" key="4">
    <source>
        <dbReference type="Google" id="ProtNLM"/>
    </source>
</evidence>
<dbReference type="Proteomes" id="UP001222027">
    <property type="component" value="Unassembled WGS sequence"/>
</dbReference>
<dbReference type="PROSITE" id="PS51257">
    <property type="entry name" value="PROKAR_LIPOPROTEIN"/>
    <property type="match status" value="1"/>
</dbReference>
<dbReference type="AlphaFoldDB" id="A0AAV8P4M2"/>
<feature type="compositionally biased region" description="Basic and acidic residues" evidence="1">
    <location>
        <begin position="85"/>
        <end position="97"/>
    </location>
</feature>
<accession>A0AAV8P4M2</accession>
<dbReference type="EMBL" id="JAQQAF010000008">
    <property type="protein sequence ID" value="KAJ8465361.1"/>
    <property type="molecule type" value="Genomic_DNA"/>
</dbReference>
<organism evidence="2 3">
    <name type="scientific">Ensete ventricosum</name>
    <name type="common">Abyssinian banana</name>
    <name type="synonym">Musa ensete</name>
    <dbReference type="NCBI Taxonomy" id="4639"/>
    <lineage>
        <taxon>Eukaryota</taxon>
        <taxon>Viridiplantae</taxon>
        <taxon>Streptophyta</taxon>
        <taxon>Embryophyta</taxon>
        <taxon>Tracheophyta</taxon>
        <taxon>Spermatophyta</taxon>
        <taxon>Magnoliopsida</taxon>
        <taxon>Liliopsida</taxon>
        <taxon>Zingiberales</taxon>
        <taxon>Musaceae</taxon>
        <taxon>Ensete</taxon>
    </lineage>
</organism>
<evidence type="ECO:0000313" key="2">
    <source>
        <dbReference type="EMBL" id="KAJ8465361.1"/>
    </source>
</evidence>
<feature type="compositionally biased region" description="Polar residues" evidence="1">
    <location>
        <begin position="69"/>
        <end position="83"/>
    </location>
</feature>
<comment type="caution">
    <text evidence="2">The sequence shown here is derived from an EMBL/GenBank/DDBJ whole genome shotgun (WGS) entry which is preliminary data.</text>
</comment>
<sequence length="97" mass="10813">MTSRRRHRRFTTVVCIAVKHDLLNALSTLTVACKHHRYTLSHCGLCYAVTSQFAAMPRSRHAYAIADRPNSTTSDDALNSNCNEARGRGQTDGEVLH</sequence>
<proteinExistence type="predicted"/>
<evidence type="ECO:0000313" key="3">
    <source>
        <dbReference type="Proteomes" id="UP001222027"/>
    </source>
</evidence>
<reference evidence="2 3" key="1">
    <citation type="submission" date="2022-12" db="EMBL/GenBank/DDBJ databases">
        <title>Chromosome-scale assembly of the Ensete ventricosum genome.</title>
        <authorList>
            <person name="Dussert Y."/>
            <person name="Stocks J."/>
            <person name="Wendawek A."/>
            <person name="Woldeyes F."/>
            <person name="Nichols R.A."/>
            <person name="Borrell J.S."/>
        </authorList>
    </citation>
    <scope>NUCLEOTIDE SEQUENCE [LARGE SCALE GENOMIC DNA]</scope>
    <source>
        <strain evidence="3">cv. Maze</strain>
        <tissue evidence="2">Seeds</tissue>
    </source>
</reference>
<evidence type="ECO:0000256" key="1">
    <source>
        <dbReference type="SAM" id="MobiDB-lite"/>
    </source>
</evidence>
<protein>
    <recommendedName>
        <fullName evidence="4">Secreted protein</fullName>
    </recommendedName>
</protein>
<gene>
    <name evidence="2" type="ORF">OPV22_027913</name>
</gene>
<name>A0AAV8P4M2_ENSVE</name>
<keyword evidence="3" id="KW-1185">Reference proteome</keyword>
<feature type="region of interest" description="Disordered" evidence="1">
    <location>
        <begin position="67"/>
        <end position="97"/>
    </location>
</feature>